<dbReference type="Proteomes" id="UP000239899">
    <property type="component" value="Unassembled WGS sequence"/>
</dbReference>
<feature type="region of interest" description="Disordered" evidence="1">
    <location>
        <begin position="40"/>
        <end position="68"/>
    </location>
</feature>
<proteinExistence type="predicted"/>
<sequence length="68" mass="7215">MSYQLAKAFGPLHKPYVPANSDAQGYLEAEKPGLKHYAVRDSGRESSYRPPAANVAPRAGGWAKGGGN</sequence>
<evidence type="ECO:0000256" key="1">
    <source>
        <dbReference type="SAM" id="MobiDB-lite"/>
    </source>
</evidence>
<protein>
    <submittedName>
        <fullName evidence="2">Copper type ascorbate-dependent N-terminal</fullName>
    </submittedName>
</protein>
<evidence type="ECO:0000313" key="2">
    <source>
        <dbReference type="EMBL" id="PRW20333.1"/>
    </source>
</evidence>
<name>A0A2P6TCF9_CHLSO</name>
<keyword evidence="3" id="KW-1185">Reference proteome</keyword>
<organism evidence="2 3">
    <name type="scientific">Chlorella sorokiniana</name>
    <name type="common">Freshwater green alga</name>
    <dbReference type="NCBI Taxonomy" id="3076"/>
    <lineage>
        <taxon>Eukaryota</taxon>
        <taxon>Viridiplantae</taxon>
        <taxon>Chlorophyta</taxon>
        <taxon>core chlorophytes</taxon>
        <taxon>Trebouxiophyceae</taxon>
        <taxon>Chlorellales</taxon>
        <taxon>Chlorellaceae</taxon>
        <taxon>Chlorella clade</taxon>
        <taxon>Chlorella</taxon>
    </lineage>
</organism>
<dbReference type="OrthoDB" id="508889at2759"/>
<reference evidence="2 3" key="1">
    <citation type="journal article" date="2018" name="Plant J.">
        <title>Genome sequences of Chlorella sorokiniana UTEX 1602 and Micractinium conductrix SAG 241.80: implications to maltose excretion by a green alga.</title>
        <authorList>
            <person name="Arriola M.B."/>
            <person name="Velmurugan N."/>
            <person name="Zhang Y."/>
            <person name="Plunkett M.H."/>
            <person name="Hondzo H."/>
            <person name="Barney B.M."/>
        </authorList>
    </citation>
    <scope>NUCLEOTIDE SEQUENCE [LARGE SCALE GENOMIC DNA]</scope>
    <source>
        <strain evidence="3">UTEX 1602</strain>
    </source>
</reference>
<gene>
    <name evidence="2" type="ORF">C2E21_9052</name>
</gene>
<dbReference type="AlphaFoldDB" id="A0A2P6TCF9"/>
<evidence type="ECO:0000313" key="3">
    <source>
        <dbReference type="Proteomes" id="UP000239899"/>
    </source>
</evidence>
<dbReference type="EMBL" id="LHPG02000024">
    <property type="protein sequence ID" value="PRW20333.1"/>
    <property type="molecule type" value="Genomic_DNA"/>
</dbReference>
<accession>A0A2P6TCF9</accession>
<comment type="caution">
    <text evidence="2">The sequence shown here is derived from an EMBL/GenBank/DDBJ whole genome shotgun (WGS) entry which is preliminary data.</text>
</comment>